<dbReference type="InterPro" id="IPR003819">
    <property type="entry name" value="TauD/TfdA-like"/>
</dbReference>
<reference evidence="7" key="1">
    <citation type="submission" date="2018-05" db="EMBL/GenBank/DDBJ databases">
        <authorList>
            <person name="Lanie J.A."/>
            <person name="Ng W.-L."/>
            <person name="Kazmierczak K.M."/>
            <person name="Andrzejewski T.M."/>
            <person name="Davidsen T.M."/>
            <person name="Wayne K.J."/>
            <person name="Tettelin H."/>
            <person name="Glass J.I."/>
            <person name="Rusch D."/>
            <person name="Podicherti R."/>
            <person name="Tsui H.-C.T."/>
            <person name="Winkler M.E."/>
        </authorList>
    </citation>
    <scope>NUCLEOTIDE SEQUENCE</scope>
</reference>
<dbReference type="InterPro" id="IPR042098">
    <property type="entry name" value="TauD-like_sf"/>
</dbReference>
<evidence type="ECO:0000256" key="3">
    <source>
        <dbReference type="ARBA" id="ARBA00022964"/>
    </source>
</evidence>
<dbReference type="SUPFAM" id="SSF51197">
    <property type="entry name" value="Clavaminate synthase-like"/>
    <property type="match status" value="1"/>
</dbReference>
<dbReference type="GO" id="GO:0000908">
    <property type="term" value="F:taurine dioxygenase activity"/>
    <property type="evidence" value="ECO:0007669"/>
    <property type="project" value="TreeGrafter"/>
</dbReference>
<dbReference type="GO" id="GO:0046872">
    <property type="term" value="F:metal ion binding"/>
    <property type="evidence" value="ECO:0007669"/>
    <property type="project" value="UniProtKB-KW"/>
</dbReference>
<keyword evidence="4" id="KW-0560">Oxidoreductase</keyword>
<dbReference type="InterPro" id="IPR051323">
    <property type="entry name" value="AtsK-like"/>
</dbReference>
<dbReference type="AlphaFoldDB" id="A0A382GK08"/>
<protein>
    <recommendedName>
        <fullName evidence="6">TauD/TfdA-like domain-containing protein</fullName>
    </recommendedName>
</protein>
<accession>A0A382GK08</accession>
<evidence type="ECO:0000313" key="7">
    <source>
        <dbReference type="EMBL" id="SVB75105.1"/>
    </source>
</evidence>
<dbReference type="GO" id="GO:0006790">
    <property type="term" value="P:sulfur compound metabolic process"/>
    <property type="evidence" value="ECO:0007669"/>
    <property type="project" value="TreeGrafter"/>
</dbReference>
<evidence type="ECO:0000256" key="1">
    <source>
        <dbReference type="ARBA" id="ARBA00005896"/>
    </source>
</evidence>
<evidence type="ECO:0000256" key="4">
    <source>
        <dbReference type="ARBA" id="ARBA00023002"/>
    </source>
</evidence>
<organism evidence="7">
    <name type="scientific">marine metagenome</name>
    <dbReference type="NCBI Taxonomy" id="408172"/>
    <lineage>
        <taxon>unclassified sequences</taxon>
        <taxon>metagenomes</taxon>
        <taxon>ecological metagenomes</taxon>
    </lineage>
</organism>
<dbReference type="Gene3D" id="3.60.130.10">
    <property type="entry name" value="Clavaminate synthase-like"/>
    <property type="match status" value="1"/>
</dbReference>
<keyword evidence="3" id="KW-0223">Dioxygenase</keyword>
<name>A0A382GK08_9ZZZZ</name>
<dbReference type="GO" id="GO:0005737">
    <property type="term" value="C:cytoplasm"/>
    <property type="evidence" value="ECO:0007669"/>
    <property type="project" value="TreeGrafter"/>
</dbReference>
<sequence length="356" mass="40016">VEARQVWQRSVTSDPEHGALTFVVSIGAVEATGHPDVVATKDPAAHLAGKRYRFSDYDGVEVGPARHLAEERARLNALEWQHFDASMIGATIGAELSGVDLTGNLPKAVVAEIYQALVDYKVIFFRNQRISSAQHVSFAKQFGDLEIHPFIPSNTGHPELVRFEKGADTGGYENAWHHDVTWREEPSKIAILRAISVPPTGGDTMFADMYASYEALDDSTRAELEGMVAVHDFVRSFGRQVPEDQRAEMREKYPTVEHPVVGTHPITNRPYLFVNRIFIDHIKGLSREESVPVIDKLARQAEWAEHQCRFHWAPNSIAVWDNRAAQHYALSDYWPDVRVMERASVAGERPTAFCFE</sequence>
<evidence type="ECO:0000256" key="5">
    <source>
        <dbReference type="ARBA" id="ARBA00023004"/>
    </source>
</evidence>
<keyword evidence="2" id="KW-0479">Metal-binding</keyword>
<gene>
    <name evidence="7" type="ORF">METZ01_LOCUS227959</name>
</gene>
<evidence type="ECO:0000256" key="2">
    <source>
        <dbReference type="ARBA" id="ARBA00022723"/>
    </source>
</evidence>
<dbReference type="PANTHER" id="PTHR30468">
    <property type="entry name" value="ALPHA-KETOGLUTARATE-DEPENDENT SULFONATE DIOXYGENASE"/>
    <property type="match status" value="1"/>
</dbReference>
<feature type="domain" description="TauD/TfdA-like" evidence="6">
    <location>
        <begin position="90"/>
        <end position="343"/>
    </location>
</feature>
<feature type="non-terminal residue" evidence="7">
    <location>
        <position position="1"/>
    </location>
</feature>
<comment type="similarity">
    <text evidence="1">Belongs to the TfdA dioxygenase family.</text>
</comment>
<dbReference type="Pfam" id="PF02668">
    <property type="entry name" value="TauD"/>
    <property type="match status" value="1"/>
</dbReference>
<evidence type="ECO:0000259" key="6">
    <source>
        <dbReference type="Pfam" id="PF02668"/>
    </source>
</evidence>
<proteinExistence type="inferred from homology"/>
<dbReference type="PANTHER" id="PTHR30468:SF1">
    <property type="entry name" value="ALPHA-KETOGLUTARATE-DEPENDENT SULFONATE DIOXYGENASE"/>
    <property type="match status" value="1"/>
</dbReference>
<keyword evidence="5" id="KW-0408">Iron</keyword>
<dbReference type="EMBL" id="UINC01055802">
    <property type="protein sequence ID" value="SVB75105.1"/>
    <property type="molecule type" value="Genomic_DNA"/>
</dbReference>